<proteinExistence type="predicted"/>
<feature type="transmembrane region" description="Helical" evidence="1">
    <location>
        <begin position="61"/>
        <end position="81"/>
    </location>
</feature>
<dbReference type="RefSeq" id="WP_103896243.1">
    <property type="nucleotide sequence ID" value="NZ_FNUK01000015.1"/>
</dbReference>
<organism evidence="2 3">
    <name type="scientific">Caloramator fervidus</name>
    <dbReference type="NCBI Taxonomy" id="29344"/>
    <lineage>
        <taxon>Bacteria</taxon>
        <taxon>Bacillati</taxon>
        <taxon>Bacillota</taxon>
        <taxon>Clostridia</taxon>
        <taxon>Eubacteriales</taxon>
        <taxon>Clostridiaceae</taxon>
        <taxon>Caloramator</taxon>
    </lineage>
</organism>
<name>A0A1H5VSL4_9CLOT</name>
<reference evidence="3" key="1">
    <citation type="submission" date="2016-10" db="EMBL/GenBank/DDBJ databases">
        <authorList>
            <person name="Varghese N."/>
            <person name="Submissions S."/>
        </authorList>
    </citation>
    <scope>NUCLEOTIDE SEQUENCE [LARGE SCALE GENOMIC DNA]</scope>
    <source>
        <strain evidence="3">DSM 5463</strain>
    </source>
</reference>
<keyword evidence="1" id="KW-0472">Membrane</keyword>
<keyword evidence="3" id="KW-1185">Reference proteome</keyword>
<evidence type="ECO:0000313" key="3">
    <source>
        <dbReference type="Proteomes" id="UP000242850"/>
    </source>
</evidence>
<feature type="transmembrane region" description="Helical" evidence="1">
    <location>
        <begin position="6"/>
        <end position="23"/>
    </location>
</feature>
<evidence type="ECO:0000313" key="2">
    <source>
        <dbReference type="EMBL" id="SEF90289.1"/>
    </source>
</evidence>
<evidence type="ECO:0000256" key="1">
    <source>
        <dbReference type="SAM" id="Phobius"/>
    </source>
</evidence>
<accession>A0A1H5VSL4</accession>
<keyword evidence="1" id="KW-1133">Transmembrane helix</keyword>
<dbReference type="AlphaFoldDB" id="A0A1H5VSL4"/>
<dbReference type="EMBL" id="FNUK01000015">
    <property type="protein sequence ID" value="SEF90289.1"/>
    <property type="molecule type" value="Genomic_DNA"/>
</dbReference>
<dbReference type="Proteomes" id="UP000242850">
    <property type="component" value="Unassembled WGS sequence"/>
</dbReference>
<feature type="transmembrane region" description="Helical" evidence="1">
    <location>
        <begin position="35"/>
        <end position="55"/>
    </location>
</feature>
<keyword evidence="1" id="KW-0812">Transmembrane</keyword>
<gene>
    <name evidence="2" type="ORF">SAMN05660865_01294</name>
</gene>
<sequence length="105" mass="12235">MFLKQLGIVLAIVFISLILFNLIRPYILKSKIKKIHIVMLLFIFAIVPPLFKVFYESIIFQYTQMILVSLATLAFVDMLTIEKMAKKKQVIGRPKPKPRRAKNNK</sequence>
<protein>
    <submittedName>
        <fullName evidence="2">Uncharacterized protein</fullName>
    </submittedName>
</protein>
<dbReference type="OrthoDB" id="9970135at2"/>